<evidence type="ECO:0000256" key="7">
    <source>
        <dbReference type="SAM" id="Phobius"/>
    </source>
</evidence>
<protein>
    <submittedName>
        <fullName evidence="8">Uncharacterized protein</fullName>
    </submittedName>
</protein>
<evidence type="ECO:0000256" key="2">
    <source>
        <dbReference type="ARBA" id="ARBA00007018"/>
    </source>
</evidence>
<sequence>MSDIKIRSRTTSKQPLLKPEQCDKPIKLTCYQDYKQFSNHENSINIYTTTKKYAPHWFGDTDYILHGYRRQTNSFRGCMLSLTYLHNETGNVYTHLIGLLTIFPLIYFTFFQWMTSESTSIYDYLAITPFFIGSIVCLGCSTVFHLCTCHSRHVSVACNKADYVGI</sequence>
<dbReference type="PANTHER" id="PTHR20855">
    <property type="entry name" value="ADIPOR/PROGESTIN RECEPTOR-RELATED"/>
    <property type="match status" value="1"/>
</dbReference>
<evidence type="ECO:0000256" key="1">
    <source>
        <dbReference type="ARBA" id="ARBA00004141"/>
    </source>
</evidence>
<accession>A0AAD5Y7B9</accession>
<dbReference type="GO" id="GO:0016020">
    <property type="term" value="C:membrane"/>
    <property type="evidence" value="ECO:0007669"/>
    <property type="project" value="UniProtKB-SubCell"/>
</dbReference>
<feature type="non-terminal residue" evidence="8">
    <location>
        <position position="166"/>
    </location>
</feature>
<dbReference type="Proteomes" id="UP001210925">
    <property type="component" value="Unassembled WGS sequence"/>
</dbReference>
<evidence type="ECO:0000313" key="9">
    <source>
        <dbReference type="Proteomes" id="UP001210925"/>
    </source>
</evidence>
<dbReference type="EMBL" id="JADGKB010000053">
    <property type="protein sequence ID" value="KAJ3256276.1"/>
    <property type="molecule type" value="Genomic_DNA"/>
</dbReference>
<comment type="similarity">
    <text evidence="2">Belongs to the ADIPOR family.</text>
</comment>
<evidence type="ECO:0000256" key="6">
    <source>
        <dbReference type="PIRSR" id="PIRSR604254-1"/>
    </source>
</evidence>
<evidence type="ECO:0000256" key="4">
    <source>
        <dbReference type="ARBA" id="ARBA00022989"/>
    </source>
</evidence>
<proteinExistence type="inferred from homology"/>
<keyword evidence="6" id="KW-0479">Metal-binding</keyword>
<feature type="transmembrane region" description="Helical" evidence="7">
    <location>
        <begin position="92"/>
        <end position="114"/>
    </location>
</feature>
<organism evidence="8 9">
    <name type="scientific">Boothiomyces macroporosus</name>
    <dbReference type="NCBI Taxonomy" id="261099"/>
    <lineage>
        <taxon>Eukaryota</taxon>
        <taxon>Fungi</taxon>
        <taxon>Fungi incertae sedis</taxon>
        <taxon>Chytridiomycota</taxon>
        <taxon>Chytridiomycota incertae sedis</taxon>
        <taxon>Chytridiomycetes</taxon>
        <taxon>Rhizophydiales</taxon>
        <taxon>Terramycetaceae</taxon>
        <taxon>Boothiomyces</taxon>
    </lineage>
</organism>
<comment type="subcellular location">
    <subcellularLocation>
        <location evidence="1">Membrane</location>
        <topology evidence="1">Multi-pass membrane protein</topology>
    </subcellularLocation>
</comment>
<keyword evidence="3 7" id="KW-0812">Transmembrane</keyword>
<evidence type="ECO:0000256" key="5">
    <source>
        <dbReference type="ARBA" id="ARBA00023136"/>
    </source>
</evidence>
<keyword evidence="5 7" id="KW-0472">Membrane</keyword>
<keyword evidence="4 7" id="KW-1133">Transmembrane helix</keyword>
<dbReference type="Pfam" id="PF03006">
    <property type="entry name" value="HlyIII"/>
    <property type="match status" value="1"/>
</dbReference>
<feature type="binding site" evidence="6">
    <location>
        <position position="145"/>
    </location>
    <ligand>
        <name>Zn(2+)</name>
        <dbReference type="ChEBI" id="CHEBI:29105"/>
    </ligand>
</feature>
<dbReference type="PANTHER" id="PTHR20855:SF52">
    <property type="entry name" value="ADIPONECTIN RECEPTOR PROTEIN"/>
    <property type="match status" value="1"/>
</dbReference>
<name>A0AAD5Y7B9_9FUNG</name>
<evidence type="ECO:0000256" key="3">
    <source>
        <dbReference type="ARBA" id="ARBA00022692"/>
    </source>
</evidence>
<keyword evidence="6" id="KW-0862">Zinc</keyword>
<feature type="transmembrane region" description="Helical" evidence="7">
    <location>
        <begin position="126"/>
        <end position="147"/>
    </location>
</feature>
<dbReference type="GO" id="GO:0038023">
    <property type="term" value="F:signaling receptor activity"/>
    <property type="evidence" value="ECO:0007669"/>
    <property type="project" value="TreeGrafter"/>
</dbReference>
<gene>
    <name evidence="8" type="ORF">HK103_005639</name>
</gene>
<keyword evidence="9" id="KW-1185">Reference proteome</keyword>
<reference evidence="8" key="1">
    <citation type="submission" date="2020-05" db="EMBL/GenBank/DDBJ databases">
        <title>Phylogenomic resolution of chytrid fungi.</title>
        <authorList>
            <person name="Stajich J.E."/>
            <person name="Amses K."/>
            <person name="Simmons R."/>
            <person name="Seto K."/>
            <person name="Myers J."/>
            <person name="Bonds A."/>
            <person name="Quandt C.A."/>
            <person name="Barry K."/>
            <person name="Liu P."/>
            <person name="Grigoriev I."/>
            <person name="Longcore J.E."/>
            <person name="James T.Y."/>
        </authorList>
    </citation>
    <scope>NUCLEOTIDE SEQUENCE</scope>
    <source>
        <strain evidence="8">PLAUS21</strain>
    </source>
</reference>
<dbReference type="GO" id="GO:0006882">
    <property type="term" value="P:intracellular zinc ion homeostasis"/>
    <property type="evidence" value="ECO:0007669"/>
    <property type="project" value="TreeGrafter"/>
</dbReference>
<dbReference type="InterPro" id="IPR004254">
    <property type="entry name" value="AdipoR/HlyIII-related"/>
</dbReference>
<dbReference type="AlphaFoldDB" id="A0AAD5Y7B9"/>
<dbReference type="GO" id="GO:0046872">
    <property type="term" value="F:metal ion binding"/>
    <property type="evidence" value="ECO:0007669"/>
    <property type="project" value="UniProtKB-KW"/>
</dbReference>
<comment type="caution">
    <text evidence="8">The sequence shown here is derived from an EMBL/GenBank/DDBJ whole genome shotgun (WGS) entry which is preliminary data.</text>
</comment>
<evidence type="ECO:0000313" key="8">
    <source>
        <dbReference type="EMBL" id="KAJ3256276.1"/>
    </source>
</evidence>